<evidence type="ECO:0000313" key="1">
    <source>
        <dbReference type="EMBL" id="BAP57973.1"/>
    </source>
</evidence>
<reference evidence="1 2" key="1">
    <citation type="journal article" date="2014" name="ISME J.">
        <title>Ecophysiology of Thioploca ingrica as revealed by the complete genome sequence supplemented with proteomic evidence.</title>
        <authorList>
            <person name="Kojima H."/>
            <person name="Ogura Y."/>
            <person name="Yamamoto N."/>
            <person name="Togashi T."/>
            <person name="Mori H."/>
            <person name="Watanabe T."/>
            <person name="Nemoto F."/>
            <person name="Kurokawa K."/>
            <person name="Hayashi T."/>
            <person name="Fukui M."/>
        </authorList>
    </citation>
    <scope>NUCLEOTIDE SEQUENCE [LARGE SCALE GENOMIC DNA]</scope>
</reference>
<name>A0A090AHX3_9GAMM</name>
<dbReference type="Proteomes" id="UP000031623">
    <property type="component" value="Chromosome"/>
</dbReference>
<gene>
    <name evidence="1" type="ORF">THII_3676</name>
</gene>
<dbReference type="AlphaFoldDB" id="A0A090AHX3"/>
<sequence length="84" mass="8825">MPTYDYRCTTNGQVIEVKHAMSETLTTWGEVCSHAGIELGNTPANSPVERLITGGQFVRSSALKNAEPSCASGSCCPSGMCGLN</sequence>
<proteinExistence type="predicted"/>
<evidence type="ECO:0000313" key="2">
    <source>
        <dbReference type="Proteomes" id="UP000031623"/>
    </source>
</evidence>
<keyword evidence="2" id="KW-1185">Reference proteome</keyword>
<dbReference type="EMBL" id="AP014633">
    <property type="protein sequence ID" value="BAP57973.1"/>
    <property type="molecule type" value="Genomic_DNA"/>
</dbReference>
<organism evidence="1 2">
    <name type="scientific">Thioploca ingrica</name>
    <dbReference type="NCBI Taxonomy" id="40754"/>
    <lineage>
        <taxon>Bacteria</taxon>
        <taxon>Pseudomonadati</taxon>
        <taxon>Pseudomonadota</taxon>
        <taxon>Gammaproteobacteria</taxon>
        <taxon>Thiotrichales</taxon>
        <taxon>Thiotrichaceae</taxon>
        <taxon>Thioploca</taxon>
    </lineage>
</organism>
<protein>
    <recommendedName>
        <fullName evidence="3">Zinc ribbon domain-containing protein</fullName>
    </recommendedName>
</protein>
<dbReference type="KEGG" id="tig:THII_3676"/>
<dbReference type="HOGENOM" id="CLU_190804_0_0_6"/>
<accession>A0A090AHX3</accession>
<evidence type="ECO:0008006" key="3">
    <source>
        <dbReference type="Google" id="ProtNLM"/>
    </source>
</evidence>
<dbReference type="OrthoDB" id="5421165at2"/>